<evidence type="ECO:0000256" key="4">
    <source>
        <dbReference type="ARBA" id="ARBA00022723"/>
    </source>
</evidence>
<gene>
    <name evidence="9" type="ORF">F5Z01DRAFT_631120</name>
</gene>
<accession>A0A9P7ZDN0</accession>
<dbReference type="GO" id="GO:0005506">
    <property type="term" value="F:iron ion binding"/>
    <property type="evidence" value="ECO:0007669"/>
    <property type="project" value="InterPro"/>
</dbReference>
<dbReference type="PANTHER" id="PTHR24305">
    <property type="entry name" value="CYTOCHROME P450"/>
    <property type="match status" value="1"/>
</dbReference>
<dbReference type="InterPro" id="IPR002401">
    <property type="entry name" value="Cyt_P450_E_grp-I"/>
</dbReference>
<keyword evidence="7" id="KW-0560">Oxidoreductase</keyword>
<dbReference type="GeneID" id="70292669"/>
<dbReference type="EMBL" id="MU251292">
    <property type="protein sequence ID" value="KAG9249767.1"/>
    <property type="molecule type" value="Genomic_DNA"/>
</dbReference>
<sequence length="518" mass="58455">MTTLPAIDALLWILGGTTRAILAVAILLGTWILLLCVYNAFLHPLARVPGPWAASLSNIWLAWHVKNGRVAELGKTLHGRYGPAVRVGPNEIWFNSKEAFRTIYSSGSGFEKSEFYRKHLQVTWPDELDLLSEGDMKRYRLQRRLIGPVYRPNNVLRHEGSVDVVMKRVVKKLRSLHGNEIDLKEWMHLLVVECLGAVVVSWSPGMLEKESDRGTSVHAYNAWRRKSVLGLFPLVPKLESLSMPVGRAFSRIWGINFDAPPKFRPFFPKTDRRQAVGQKIGQRIKVMKQGQKDARTDLAADLVQLHQDRPEFTEAYLRKMIMTNFGAGHETMASTLTSLMTALGEHPEVQQQLADELRQLNRYPSYDQADKTPILHAVLKESRRLYPVVSMALPRVVPGSGARLHGYDIPAGTTVGCNPIALHRNPDVCGPDPATFEPSRWLGDEQRAKTMDMYSLGWGGGARSCPGRHLAEMMVWKMAVVLLREFEICVQAPAEEEMPSYFLSIMTGVKARFQRRDK</sequence>
<keyword evidence="8" id="KW-0812">Transmembrane</keyword>
<dbReference type="Gene3D" id="1.10.630.10">
    <property type="entry name" value="Cytochrome P450"/>
    <property type="match status" value="1"/>
</dbReference>
<dbReference type="Pfam" id="PF00067">
    <property type="entry name" value="p450"/>
    <property type="match status" value="1"/>
</dbReference>
<evidence type="ECO:0000256" key="3">
    <source>
        <dbReference type="ARBA" id="ARBA00022617"/>
    </source>
</evidence>
<dbReference type="AlphaFoldDB" id="A0A9P7ZDN0"/>
<dbReference type="OrthoDB" id="3934656at2759"/>
<dbReference type="InterPro" id="IPR017972">
    <property type="entry name" value="Cyt_P450_CS"/>
</dbReference>
<keyword evidence="4 6" id="KW-0479">Metal-binding</keyword>
<keyword evidence="8" id="KW-1133">Transmembrane helix</keyword>
<dbReference type="Proteomes" id="UP000887229">
    <property type="component" value="Unassembled WGS sequence"/>
</dbReference>
<reference evidence="9" key="1">
    <citation type="journal article" date="2021" name="IMA Fungus">
        <title>Genomic characterization of three marine fungi, including Emericellopsis atlantica sp. nov. with signatures of a generalist lifestyle and marine biomass degradation.</title>
        <authorList>
            <person name="Hagestad O.C."/>
            <person name="Hou L."/>
            <person name="Andersen J.H."/>
            <person name="Hansen E.H."/>
            <person name="Altermark B."/>
            <person name="Li C."/>
            <person name="Kuhnert E."/>
            <person name="Cox R.J."/>
            <person name="Crous P.W."/>
            <person name="Spatafora J.W."/>
            <person name="Lail K."/>
            <person name="Amirebrahimi M."/>
            <person name="Lipzen A."/>
            <person name="Pangilinan J."/>
            <person name="Andreopoulos W."/>
            <person name="Hayes R.D."/>
            <person name="Ng V."/>
            <person name="Grigoriev I.V."/>
            <person name="Jackson S.A."/>
            <person name="Sutton T.D.S."/>
            <person name="Dobson A.D.W."/>
            <person name="Rama T."/>
        </authorList>
    </citation>
    <scope>NUCLEOTIDE SEQUENCE</scope>
    <source>
        <strain evidence="9">TS7</strain>
    </source>
</reference>
<evidence type="ECO:0000256" key="2">
    <source>
        <dbReference type="ARBA" id="ARBA00010617"/>
    </source>
</evidence>
<keyword evidence="3 6" id="KW-0349">Heme</keyword>
<name>A0A9P7ZDN0_9HYPO</name>
<dbReference type="PANTHER" id="PTHR24305:SF232">
    <property type="entry name" value="P450, PUTATIVE (EUROFUNG)-RELATED"/>
    <property type="match status" value="1"/>
</dbReference>
<organism evidence="9 10">
    <name type="scientific">Emericellopsis atlantica</name>
    <dbReference type="NCBI Taxonomy" id="2614577"/>
    <lineage>
        <taxon>Eukaryota</taxon>
        <taxon>Fungi</taxon>
        <taxon>Dikarya</taxon>
        <taxon>Ascomycota</taxon>
        <taxon>Pezizomycotina</taxon>
        <taxon>Sordariomycetes</taxon>
        <taxon>Hypocreomycetidae</taxon>
        <taxon>Hypocreales</taxon>
        <taxon>Bionectriaceae</taxon>
        <taxon>Emericellopsis</taxon>
    </lineage>
</organism>
<evidence type="ECO:0000256" key="8">
    <source>
        <dbReference type="SAM" id="Phobius"/>
    </source>
</evidence>
<comment type="similarity">
    <text evidence="2 7">Belongs to the cytochrome P450 family.</text>
</comment>
<dbReference type="PRINTS" id="PR00385">
    <property type="entry name" value="P450"/>
</dbReference>
<keyword evidence="10" id="KW-1185">Reference proteome</keyword>
<dbReference type="GO" id="GO:0016705">
    <property type="term" value="F:oxidoreductase activity, acting on paired donors, with incorporation or reduction of molecular oxygen"/>
    <property type="evidence" value="ECO:0007669"/>
    <property type="project" value="InterPro"/>
</dbReference>
<comment type="cofactor">
    <cofactor evidence="1 6">
        <name>heme</name>
        <dbReference type="ChEBI" id="CHEBI:30413"/>
    </cofactor>
</comment>
<keyword evidence="5 6" id="KW-0408">Iron</keyword>
<evidence type="ECO:0000256" key="6">
    <source>
        <dbReference type="PIRSR" id="PIRSR602401-1"/>
    </source>
</evidence>
<dbReference type="InterPro" id="IPR036396">
    <property type="entry name" value="Cyt_P450_sf"/>
</dbReference>
<evidence type="ECO:0000256" key="1">
    <source>
        <dbReference type="ARBA" id="ARBA00001971"/>
    </source>
</evidence>
<keyword evidence="8" id="KW-0472">Membrane</keyword>
<protein>
    <submittedName>
        <fullName evidence="9">Cytochrome P450</fullName>
    </submittedName>
</protein>
<proteinExistence type="inferred from homology"/>
<dbReference type="PROSITE" id="PS00086">
    <property type="entry name" value="CYTOCHROME_P450"/>
    <property type="match status" value="1"/>
</dbReference>
<dbReference type="InterPro" id="IPR001128">
    <property type="entry name" value="Cyt_P450"/>
</dbReference>
<dbReference type="GO" id="GO:0020037">
    <property type="term" value="F:heme binding"/>
    <property type="evidence" value="ECO:0007669"/>
    <property type="project" value="InterPro"/>
</dbReference>
<feature type="binding site" description="axial binding residue" evidence="6">
    <location>
        <position position="465"/>
    </location>
    <ligand>
        <name>heme</name>
        <dbReference type="ChEBI" id="CHEBI:30413"/>
    </ligand>
    <ligandPart>
        <name>Fe</name>
        <dbReference type="ChEBI" id="CHEBI:18248"/>
    </ligandPart>
</feature>
<evidence type="ECO:0000256" key="5">
    <source>
        <dbReference type="ARBA" id="ARBA00023004"/>
    </source>
</evidence>
<evidence type="ECO:0000256" key="7">
    <source>
        <dbReference type="RuleBase" id="RU000461"/>
    </source>
</evidence>
<evidence type="ECO:0000313" key="10">
    <source>
        <dbReference type="Proteomes" id="UP000887229"/>
    </source>
</evidence>
<dbReference type="InterPro" id="IPR050121">
    <property type="entry name" value="Cytochrome_P450_monoxygenase"/>
</dbReference>
<dbReference type="PRINTS" id="PR00463">
    <property type="entry name" value="EP450I"/>
</dbReference>
<dbReference type="GO" id="GO:0004497">
    <property type="term" value="F:monooxygenase activity"/>
    <property type="evidence" value="ECO:0007669"/>
    <property type="project" value="UniProtKB-KW"/>
</dbReference>
<dbReference type="RefSeq" id="XP_046113691.1">
    <property type="nucleotide sequence ID" value="XM_046261766.1"/>
</dbReference>
<feature type="transmembrane region" description="Helical" evidence="8">
    <location>
        <begin position="20"/>
        <end position="41"/>
    </location>
</feature>
<dbReference type="SUPFAM" id="SSF48264">
    <property type="entry name" value="Cytochrome P450"/>
    <property type="match status" value="1"/>
</dbReference>
<comment type="caution">
    <text evidence="9">The sequence shown here is derived from an EMBL/GenBank/DDBJ whole genome shotgun (WGS) entry which is preliminary data.</text>
</comment>
<keyword evidence="7" id="KW-0503">Monooxygenase</keyword>
<evidence type="ECO:0000313" key="9">
    <source>
        <dbReference type="EMBL" id="KAG9249767.1"/>
    </source>
</evidence>